<dbReference type="EMBL" id="JAMYWD010000002">
    <property type="protein sequence ID" value="KAJ4978773.1"/>
    <property type="molecule type" value="Genomic_DNA"/>
</dbReference>
<accession>A0A9Q0KXN5</accession>
<evidence type="ECO:0000313" key="2">
    <source>
        <dbReference type="EMBL" id="KAJ4978773.1"/>
    </source>
</evidence>
<organism evidence="2 3">
    <name type="scientific">Protea cynaroides</name>
    <dbReference type="NCBI Taxonomy" id="273540"/>
    <lineage>
        <taxon>Eukaryota</taxon>
        <taxon>Viridiplantae</taxon>
        <taxon>Streptophyta</taxon>
        <taxon>Embryophyta</taxon>
        <taxon>Tracheophyta</taxon>
        <taxon>Spermatophyta</taxon>
        <taxon>Magnoliopsida</taxon>
        <taxon>Proteales</taxon>
        <taxon>Proteaceae</taxon>
        <taxon>Protea</taxon>
    </lineage>
</organism>
<evidence type="ECO:0000313" key="3">
    <source>
        <dbReference type="Proteomes" id="UP001141806"/>
    </source>
</evidence>
<feature type="transmembrane region" description="Helical" evidence="1">
    <location>
        <begin position="32"/>
        <end position="52"/>
    </location>
</feature>
<keyword evidence="1" id="KW-1133">Transmembrane helix</keyword>
<reference evidence="2" key="1">
    <citation type="journal article" date="2023" name="Plant J.">
        <title>The genome of the king protea, Protea cynaroides.</title>
        <authorList>
            <person name="Chang J."/>
            <person name="Duong T.A."/>
            <person name="Schoeman C."/>
            <person name="Ma X."/>
            <person name="Roodt D."/>
            <person name="Barker N."/>
            <person name="Li Z."/>
            <person name="Van de Peer Y."/>
            <person name="Mizrachi E."/>
        </authorList>
    </citation>
    <scope>NUCLEOTIDE SEQUENCE</scope>
    <source>
        <tissue evidence="2">Young leaves</tissue>
    </source>
</reference>
<keyword evidence="3" id="KW-1185">Reference proteome</keyword>
<proteinExistence type="predicted"/>
<keyword evidence="1" id="KW-0812">Transmembrane</keyword>
<sequence>MILCFGFSFRMNFSFSFICRRFLILMMNSNVLIKNFGFFIPCLFIWIMIFSVHPSNYLYVILVRPGSDIENSPAFETHLLSPALYCRSFGFHFTYTADGVGAVVDVEPCKTD</sequence>
<dbReference type="Proteomes" id="UP001141806">
    <property type="component" value="Unassembled WGS sequence"/>
</dbReference>
<gene>
    <name evidence="2" type="ORF">NE237_009553</name>
</gene>
<name>A0A9Q0KXN5_9MAGN</name>
<dbReference type="AlphaFoldDB" id="A0A9Q0KXN5"/>
<keyword evidence="1" id="KW-0472">Membrane</keyword>
<protein>
    <submittedName>
        <fullName evidence="2">Uncharacterized protein</fullName>
    </submittedName>
</protein>
<comment type="caution">
    <text evidence="2">The sequence shown here is derived from an EMBL/GenBank/DDBJ whole genome shotgun (WGS) entry which is preliminary data.</text>
</comment>
<evidence type="ECO:0000256" key="1">
    <source>
        <dbReference type="SAM" id="Phobius"/>
    </source>
</evidence>